<accession>A0ABV0INV9</accession>
<dbReference type="NCBIfam" id="TIGR03368">
    <property type="entry name" value="cellulose_yhjU"/>
    <property type="match status" value="1"/>
</dbReference>
<evidence type="ECO:0000313" key="2">
    <source>
        <dbReference type="Proteomes" id="UP001462502"/>
    </source>
</evidence>
<dbReference type="RefSeq" id="WP_114063089.1">
    <property type="nucleotide sequence ID" value="NZ_CP029495.1"/>
</dbReference>
<dbReference type="Proteomes" id="UP001462502">
    <property type="component" value="Unassembled WGS sequence"/>
</dbReference>
<keyword evidence="1" id="KW-0808">Transferase</keyword>
<sequence>MSPPHAPAGPKPPLSQPPAGLGGWSLYFILKLLLEWKGSLSLHPLPNLAFALLLLLPLSKRWLRLARSALAWPAALALLYYDSWLPPPAALWQQLSELKGFSFSYLAELAGRVLTPQLLTGLTIALAGYLLMSRILRLGTLVMAALLFLCGRQLWQESRPALPIAAVTASAGAAYAAQTPDQQLDNFYRTEQQRQVNFQGPLADPGFDVLLLHVCSLSWDDLKAIGFDKHPLLDRFDIVFDHFNSAASYSGPAALRVLRASCGQPRHAALYESAPEQCFLFQDLARLGFKTELALNHDGSFDSFLQQVRHNGRMELPLTSQSGVPVGLRGFDSSPIYNDYAMLSRWLQLRMEDGSPHVATYYNSISLHDGNRIPEAPTLDTDASYKYRADHLFRDIGQFIDLLEREHRKTILLLVPEHGAALRGDKLQFSGLREIPSPGITTVPAAIKVIGGKSHPRPIRIEQQVSYTAVSTILSRMLAQSPFGADYRPESYAQDLPITPFVSESANFTVMQRGNNYLLQPGGSAWSDYPM</sequence>
<dbReference type="Gene3D" id="3.40.720.10">
    <property type="entry name" value="Alkaline Phosphatase, subunit A"/>
    <property type="match status" value="1"/>
</dbReference>
<dbReference type="Pfam" id="PF11658">
    <property type="entry name" value="CBP_BcsG"/>
    <property type="match status" value="1"/>
</dbReference>
<organism evidence="1 2">
    <name type="scientific">Chromobacterium phragmitis</name>
    <dbReference type="NCBI Taxonomy" id="2202141"/>
    <lineage>
        <taxon>Bacteria</taxon>
        <taxon>Pseudomonadati</taxon>
        <taxon>Pseudomonadota</taxon>
        <taxon>Betaproteobacteria</taxon>
        <taxon>Neisseriales</taxon>
        <taxon>Chromobacteriaceae</taxon>
        <taxon>Chromobacterium</taxon>
    </lineage>
</organism>
<dbReference type="InterPro" id="IPR017744">
    <property type="entry name" value="BcsG"/>
</dbReference>
<reference evidence="1 2" key="1">
    <citation type="submission" date="2024-05" db="EMBL/GenBank/DDBJ databases">
        <authorList>
            <person name="De Oliveira J.P."/>
            <person name="Noriler S.A."/>
            <person name="De Oliveira A.G."/>
            <person name="Sipoli D.S."/>
        </authorList>
    </citation>
    <scope>NUCLEOTIDE SEQUENCE [LARGE SCALE GENOMIC DNA]</scope>
    <source>
        <strain evidence="1 2">LABIM192</strain>
    </source>
</reference>
<proteinExistence type="predicted"/>
<dbReference type="GO" id="GO:0016740">
    <property type="term" value="F:transferase activity"/>
    <property type="evidence" value="ECO:0007669"/>
    <property type="project" value="UniProtKB-KW"/>
</dbReference>
<gene>
    <name evidence="1" type="primary">bcsG</name>
    <name evidence="1" type="ORF">ABI908_02380</name>
</gene>
<dbReference type="InterPro" id="IPR017850">
    <property type="entry name" value="Alkaline_phosphatase_core_sf"/>
</dbReference>
<dbReference type="EC" id="2.7.8.-" evidence="1"/>
<protein>
    <submittedName>
        <fullName evidence="1">Cellulose biosynthesis protein BcsG</fullName>
        <ecNumber evidence="1">2.7.8.-</ecNumber>
    </submittedName>
</protein>
<name>A0ABV0INV9_9NEIS</name>
<comment type="caution">
    <text evidence="1">The sequence shown here is derived from an EMBL/GenBank/DDBJ whole genome shotgun (WGS) entry which is preliminary data.</text>
</comment>
<keyword evidence="2" id="KW-1185">Reference proteome</keyword>
<evidence type="ECO:0000313" key="1">
    <source>
        <dbReference type="EMBL" id="MEO9382963.1"/>
    </source>
</evidence>
<dbReference type="EMBL" id="JBDXMI010000001">
    <property type="protein sequence ID" value="MEO9382963.1"/>
    <property type="molecule type" value="Genomic_DNA"/>
</dbReference>